<proteinExistence type="predicted"/>
<comment type="caution">
    <text evidence="1">The sequence shown here is derived from an EMBL/GenBank/DDBJ whole genome shotgun (WGS) entry which is preliminary data.</text>
</comment>
<keyword evidence="2" id="KW-1185">Reference proteome</keyword>
<dbReference type="SUPFAM" id="SSF53756">
    <property type="entry name" value="UDP-Glycosyltransferase/glycogen phosphorylase"/>
    <property type="match status" value="1"/>
</dbReference>
<dbReference type="Proteomes" id="UP000251341">
    <property type="component" value="Unassembled WGS sequence"/>
</dbReference>
<gene>
    <name evidence="1" type="ORF">B9Z44_09720</name>
</gene>
<evidence type="ECO:0000313" key="2">
    <source>
        <dbReference type="Proteomes" id="UP000251341"/>
    </source>
</evidence>
<protein>
    <submittedName>
        <fullName evidence="1">Uncharacterized protein</fullName>
    </submittedName>
</protein>
<sequence>MVQALNRFTDVEARLVNFNPRIYGNRAFDEDIDFTKQSELVHELVEKADIVHCHHWIELQNNPFGIDLTRKLVVRQFHSEPGFVSRHAGVPVEIILNDRCPQLVVAQFHERLYPNARPVPNLLNFDSIDIALGAPLLAKKNAKCSVSFAPTSEVPAGMDRWNTKGAPETLVLLGKLQSELDFNMDVFRDLPHAQSLIRKASADIVIDDMVTGSYHLSGLEAMALGKPTLGFLDSRMVATLCLLTGSASLPWINMHLTALPKALVHLLKNVELRCNLGQYSAAWMRQYWNTQNLVVHYVQAYQDILRGQTHLRQIPINALSDQVIPDLNWLSLTEGLYSVN</sequence>
<dbReference type="EMBL" id="NESP01000001">
    <property type="protein sequence ID" value="PUE59830.1"/>
    <property type="molecule type" value="Genomic_DNA"/>
</dbReference>
<accession>A0A315EPJ2</accession>
<name>A0A315EPJ2_9BURK</name>
<organism evidence="1 2">
    <name type="scientific">Limnohabitans curvus</name>
    <dbReference type="NCBI Taxonomy" id="323423"/>
    <lineage>
        <taxon>Bacteria</taxon>
        <taxon>Pseudomonadati</taxon>
        <taxon>Pseudomonadota</taxon>
        <taxon>Betaproteobacteria</taxon>
        <taxon>Burkholderiales</taxon>
        <taxon>Comamonadaceae</taxon>
        <taxon>Limnohabitans</taxon>
    </lineage>
</organism>
<evidence type="ECO:0000313" key="1">
    <source>
        <dbReference type="EMBL" id="PUE59830.1"/>
    </source>
</evidence>
<dbReference type="AlphaFoldDB" id="A0A315EPJ2"/>
<reference evidence="1 2" key="1">
    <citation type="submission" date="2017-04" db="EMBL/GenBank/DDBJ databases">
        <title>Unexpected and diverse lifestyles within the genus Limnohabitans.</title>
        <authorList>
            <person name="Kasalicky V."/>
            <person name="Mehrshad M."/>
            <person name="Andrei S.-A."/>
            <person name="Salcher M."/>
            <person name="Kratochvilova H."/>
            <person name="Simek K."/>
            <person name="Ghai R."/>
        </authorList>
    </citation>
    <scope>NUCLEOTIDE SEQUENCE [LARGE SCALE GENOMIC DNA]</scope>
    <source>
        <strain evidence="1 2">MWH-C5</strain>
    </source>
</reference>